<reference evidence="2" key="1">
    <citation type="journal article" date="2023" name="Plant J.">
        <title>Genome sequences and population genomics provide insights into the demographic history, inbreeding, and mutation load of two 'living fossil' tree species of Dipteronia.</title>
        <authorList>
            <person name="Feng Y."/>
            <person name="Comes H.P."/>
            <person name="Chen J."/>
            <person name="Zhu S."/>
            <person name="Lu R."/>
            <person name="Zhang X."/>
            <person name="Li P."/>
            <person name="Qiu J."/>
            <person name="Olsen K.M."/>
            <person name="Qiu Y."/>
        </authorList>
    </citation>
    <scope>NUCLEOTIDE SEQUENCE</scope>
    <source>
        <strain evidence="2">KIB01</strain>
    </source>
</reference>
<dbReference type="Proteomes" id="UP001280121">
    <property type="component" value="Unassembled WGS sequence"/>
</dbReference>
<feature type="domain" description="Reverse transcriptase zinc-binding" evidence="1">
    <location>
        <begin position="47"/>
        <end position="124"/>
    </location>
</feature>
<comment type="caution">
    <text evidence="2">The sequence shown here is derived from an EMBL/GenBank/DDBJ whole genome shotgun (WGS) entry which is preliminary data.</text>
</comment>
<evidence type="ECO:0000313" key="2">
    <source>
        <dbReference type="EMBL" id="KAK2654116.1"/>
    </source>
</evidence>
<proteinExistence type="predicted"/>
<evidence type="ECO:0000259" key="1">
    <source>
        <dbReference type="Pfam" id="PF13966"/>
    </source>
</evidence>
<gene>
    <name evidence="2" type="ORF">Ddye_013972</name>
</gene>
<sequence>MKRRLIDWELVLWECFQTLLKCCALRDDVGDDMAWTLNSKGSFSMGSFRRCLEENGTESADISKVIWNYVCPKKVEIFVWHAIFDRIMVKDVWLRFSGVNAIRTVCQLCNKGEKSSDHLLLHCS</sequence>
<evidence type="ECO:0000313" key="3">
    <source>
        <dbReference type="Proteomes" id="UP001280121"/>
    </source>
</evidence>
<dbReference type="EMBL" id="JANJYI010000004">
    <property type="protein sequence ID" value="KAK2654116.1"/>
    <property type="molecule type" value="Genomic_DNA"/>
</dbReference>
<dbReference type="AlphaFoldDB" id="A0AAE0CK62"/>
<dbReference type="Pfam" id="PF13966">
    <property type="entry name" value="zf-RVT"/>
    <property type="match status" value="1"/>
</dbReference>
<dbReference type="InterPro" id="IPR026960">
    <property type="entry name" value="RVT-Znf"/>
</dbReference>
<name>A0AAE0CK62_9ROSI</name>
<keyword evidence="3" id="KW-1185">Reference proteome</keyword>
<protein>
    <recommendedName>
        <fullName evidence="1">Reverse transcriptase zinc-binding domain-containing protein</fullName>
    </recommendedName>
</protein>
<accession>A0AAE0CK62</accession>
<organism evidence="2 3">
    <name type="scientific">Dipteronia dyeriana</name>
    <dbReference type="NCBI Taxonomy" id="168575"/>
    <lineage>
        <taxon>Eukaryota</taxon>
        <taxon>Viridiplantae</taxon>
        <taxon>Streptophyta</taxon>
        <taxon>Embryophyta</taxon>
        <taxon>Tracheophyta</taxon>
        <taxon>Spermatophyta</taxon>
        <taxon>Magnoliopsida</taxon>
        <taxon>eudicotyledons</taxon>
        <taxon>Gunneridae</taxon>
        <taxon>Pentapetalae</taxon>
        <taxon>rosids</taxon>
        <taxon>malvids</taxon>
        <taxon>Sapindales</taxon>
        <taxon>Sapindaceae</taxon>
        <taxon>Hippocastanoideae</taxon>
        <taxon>Acereae</taxon>
        <taxon>Dipteronia</taxon>
    </lineage>
</organism>